<dbReference type="NCBIfam" id="TIGR01764">
    <property type="entry name" value="excise"/>
    <property type="match status" value="1"/>
</dbReference>
<dbReference type="GO" id="GO:0003677">
    <property type="term" value="F:DNA binding"/>
    <property type="evidence" value="ECO:0007669"/>
    <property type="project" value="InterPro"/>
</dbReference>
<proteinExistence type="predicted"/>
<dbReference type="Pfam" id="PF12728">
    <property type="entry name" value="HTH_17"/>
    <property type="match status" value="1"/>
</dbReference>
<dbReference type="STRING" id="400092.PKOR_16420"/>
<dbReference type="InterPro" id="IPR041657">
    <property type="entry name" value="HTH_17"/>
</dbReference>
<feature type="domain" description="Helix-turn-helix" evidence="1">
    <location>
        <begin position="69"/>
        <end position="116"/>
    </location>
</feature>
<dbReference type="KEGG" id="pko:PKOR_16420"/>
<dbReference type="PATRIC" id="fig|400092.3.peg.3599"/>
<sequence>MSSNIRVQRKCQHCGELFIAKTTVTKFCGDNCAKRAYKERKREESITKSIDETVDEMRQPLIEAQAKEFLNVNDLTLLIGLSRRTVYRLIKDKRLNALKLGNRFVIRRSDLNKMFE</sequence>
<evidence type="ECO:0000313" key="3">
    <source>
        <dbReference type="Proteomes" id="UP000033109"/>
    </source>
</evidence>
<reference evidence="2 3" key="1">
    <citation type="journal article" date="2015" name="Sci. Rep.">
        <title>Unraveling adaptation of Pontibacter korlensis to radiation and infertility in desert through complete genome and comparative transcriptomic analysis.</title>
        <authorList>
            <person name="Dai J."/>
            <person name="Dai W."/>
            <person name="Qiu C."/>
            <person name="Yang Z."/>
            <person name="Zhang Y."/>
            <person name="Zhou M."/>
            <person name="Zhang L."/>
            <person name="Fang C."/>
            <person name="Gao Q."/>
            <person name="Yang Q."/>
            <person name="Li X."/>
            <person name="Wang Z."/>
            <person name="Wang Z."/>
            <person name="Jia Z."/>
            <person name="Chen X."/>
        </authorList>
    </citation>
    <scope>NUCLEOTIDE SEQUENCE [LARGE SCALE GENOMIC DNA]</scope>
    <source>
        <strain evidence="2 3">X14-1T</strain>
    </source>
</reference>
<organism evidence="2 3">
    <name type="scientific">Pontibacter korlensis</name>
    <dbReference type="NCBI Taxonomy" id="400092"/>
    <lineage>
        <taxon>Bacteria</taxon>
        <taxon>Pseudomonadati</taxon>
        <taxon>Bacteroidota</taxon>
        <taxon>Cytophagia</taxon>
        <taxon>Cytophagales</taxon>
        <taxon>Hymenobacteraceae</taxon>
        <taxon>Pontibacter</taxon>
    </lineage>
</organism>
<protein>
    <recommendedName>
        <fullName evidence="1">Helix-turn-helix domain-containing protein</fullName>
    </recommendedName>
</protein>
<accession>A0A0E3UXM1</accession>
<dbReference type="HOGENOM" id="CLU_110599_1_0_10"/>
<dbReference type="AlphaFoldDB" id="A0A0E3UXM1"/>
<dbReference type="InterPro" id="IPR010093">
    <property type="entry name" value="SinI_DNA-bd"/>
</dbReference>
<evidence type="ECO:0000313" key="2">
    <source>
        <dbReference type="EMBL" id="AKD04382.1"/>
    </source>
</evidence>
<dbReference type="OrthoDB" id="1003442at2"/>
<evidence type="ECO:0000259" key="1">
    <source>
        <dbReference type="Pfam" id="PF12728"/>
    </source>
</evidence>
<dbReference type="EMBL" id="CP009621">
    <property type="protein sequence ID" value="AKD04382.1"/>
    <property type="molecule type" value="Genomic_DNA"/>
</dbReference>
<gene>
    <name evidence="2" type="ORF">PKOR_16420</name>
</gene>
<name>A0A0E3UXM1_9BACT</name>
<keyword evidence="3" id="KW-1185">Reference proteome</keyword>
<dbReference type="RefSeq" id="WP_046312171.1">
    <property type="nucleotide sequence ID" value="NZ_CBCSCY010000049.1"/>
</dbReference>
<dbReference type="Proteomes" id="UP000033109">
    <property type="component" value="Chromosome"/>
</dbReference>